<keyword evidence="8" id="KW-1185">Reference proteome</keyword>
<name>A0ABQ2BGK6_9SPHI</name>
<organism evidence="7 8">
    <name type="scientific">Pedobacter mendelii</name>
    <dbReference type="NCBI Taxonomy" id="1908240"/>
    <lineage>
        <taxon>Bacteria</taxon>
        <taxon>Pseudomonadati</taxon>
        <taxon>Bacteroidota</taxon>
        <taxon>Sphingobacteriia</taxon>
        <taxon>Sphingobacteriales</taxon>
        <taxon>Sphingobacteriaceae</taxon>
        <taxon>Pedobacter</taxon>
    </lineage>
</organism>
<dbReference type="Pfam" id="PF14289">
    <property type="entry name" value="DUF4369"/>
    <property type="match status" value="1"/>
</dbReference>
<dbReference type="EMBL" id="BMDJ01000002">
    <property type="protein sequence ID" value="GGI23730.1"/>
    <property type="molecule type" value="Genomic_DNA"/>
</dbReference>
<evidence type="ECO:0000256" key="1">
    <source>
        <dbReference type="ARBA" id="ARBA00004196"/>
    </source>
</evidence>
<evidence type="ECO:0000256" key="3">
    <source>
        <dbReference type="ARBA" id="ARBA00023157"/>
    </source>
</evidence>
<proteinExistence type="predicted"/>
<protein>
    <submittedName>
        <fullName evidence="7">Thiol:disulfide interchange protein</fullName>
    </submittedName>
</protein>
<evidence type="ECO:0000313" key="8">
    <source>
        <dbReference type="Proteomes" id="UP000645390"/>
    </source>
</evidence>
<keyword evidence="5" id="KW-0732">Signal</keyword>
<dbReference type="PROSITE" id="PS51352">
    <property type="entry name" value="THIOREDOXIN_2"/>
    <property type="match status" value="1"/>
</dbReference>
<dbReference type="Pfam" id="PF00578">
    <property type="entry name" value="AhpC-TSA"/>
    <property type="match status" value="1"/>
</dbReference>
<comment type="subcellular location">
    <subcellularLocation>
        <location evidence="1">Cell envelope</location>
    </subcellularLocation>
</comment>
<feature type="chain" id="PRO_5047203079" evidence="5">
    <location>
        <begin position="19"/>
        <end position="349"/>
    </location>
</feature>
<sequence length="349" mass="39463">MKTLISILTILLPFTLRAQVNNNYTIEGKTNQPATFTLQYTLDGKSLKNTAETKNGEIKLTGSIDGKVQANLMISPKETENLKNGLMATMVRFWLEPGNIKIENLDSLQKGLRFSGTALNDETNELSREKAALVGLKEGKEQDDAIKEVVVKFIKAHPNSLVSFMELDYTLSRGIPELTLVEPLFNSLSAAIKSSPMGLDYQKKLIKWRTVDIESIAPDFIQPDQFGKTVKLSDYKSKYVLIDFWASWCHPCRDENPNLVSQYNLYKNSNFTILSISLDERKEDWLKAIKEDKLPWKQVSDLKRNNEAKVKYGVQSIPDNFLVNPDGKIIAKNLRGEALNKKLAEVFAK</sequence>
<dbReference type="Gene3D" id="3.40.30.10">
    <property type="entry name" value="Glutaredoxin"/>
    <property type="match status" value="1"/>
</dbReference>
<dbReference type="PANTHER" id="PTHR42852">
    <property type="entry name" value="THIOL:DISULFIDE INTERCHANGE PROTEIN DSBE"/>
    <property type="match status" value="1"/>
</dbReference>
<keyword evidence="4" id="KW-0676">Redox-active center</keyword>
<dbReference type="InterPro" id="IPR025380">
    <property type="entry name" value="DUF4369"/>
</dbReference>
<dbReference type="InterPro" id="IPR013766">
    <property type="entry name" value="Thioredoxin_domain"/>
</dbReference>
<comment type="caution">
    <text evidence="7">The sequence shown here is derived from an EMBL/GenBank/DDBJ whole genome shotgun (WGS) entry which is preliminary data.</text>
</comment>
<accession>A0ABQ2BGK6</accession>
<evidence type="ECO:0000256" key="5">
    <source>
        <dbReference type="SAM" id="SignalP"/>
    </source>
</evidence>
<dbReference type="RefSeq" id="WP_188412076.1">
    <property type="nucleotide sequence ID" value="NZ_BMDJ01000002.1"/>
</dbReference>
<evidence type="ECO:0000259" key="6">
    <source>
        <dbReference type="PROSITE" id="PS51352"/>
    </source>
</evidence>
<dbReference type="SUPFAM" id="SSF52833">
    <property type="entry name" value="Thioredoxin-like"/>
    <property type="match status" value="1"/>
</dbReference>
<dbReference type="InterPro" id="IPR000866">
    <property type="entry name" value="AhpC/TSA"/>
</dbReference>
<evidence type="ECO:0000313" key="7">
    <source>
        <dbReference type="EMBL" id="GGI23730.1"/>
    </source>
</evidence>
<dbReference type="PANTHER" id="PTHR42852:SF6">
    <property type="entry name" value="THIOL:DISULFIDE INTERCHANGE PROTEIN DSBE"/>
    <property type="match status" value="1"/>
</dbReference>
<dbReference type="InterPro" id="IPR036249">
    <property type="entry name" value="Thioredoxin-like_sf"/>
</dbReference>
<feature type="domain" description="Thioredoxin" evidence="6">
    <location>
        <begin position="211"/>
        <end position="349"/>
    </location>
</feature>
<feature type="signal peptide" evidence="5">
    <location>
        <begin position="1"/>
        <end position="18"/>
    </location>
</feature>
<dbReference type="CDD" id="cd02966">
    <property type="entry name" value="TlpA_like_family"/>
    <property type="match status" value="1"/>
</dbReference>
<dbReference type="Proteomes" id="UP000645390">
    <property type="component" value="Unassembled WGS sequence"/>
</dbReference>
<keyword evidence="3" id="KW-1015">Disulfide bond</keyword>
<reference evidence="8" key="1">
    <citation type="journal article" date="2019" name="Int. J. Syst. Evol. Microbiol.">
        <title>The Global Catalogue of Microorganisms (GCM) 10K type strain sequencing project: providing services to taxonomists for standard genome sequencing and annotation.</title>
        <authorList>
            <consortium name="The Broad Institute Genomics Platform"/>
            <consortium name="The Broad Institute Genome Sequencing Center for Infectious Disease"/>
            <person name="Wu L."/>
            <person name="Ma J."/>
        </authorList>
    </citation>
    <scope>NUCLEOTIDE SEQUENCE [LARGE SCALE GENOMIC DNA]</scope>
    <source>
        <strain evidence="8">CCM 8939</strain>
    </source>
</reference>
<dbReference type="InterPro" id="IPR050553">
    <property type="entry name" value="Thioredoxin_ResA/DsbE_sf"/>
</dbReference>
<evidence type="ECO:0000256" key="2">
    <source>
        <dbReference type="ARBA" id="ARBA00022748"/>
    </source>
</evidence>
<gene>
    <name evidence="7" type="ORF">GCM10008119_09120</name>
</gene>
<keyword evidence="2" id="KW-0201">Cytochrome c-type biogenesis</keyword>
<evidence type="ECO:0000256" key="4">
    <source>
        <dbReference type="ARBA" id="ARBA00023284"/>
    </source>
</evidence>